<name>A0A3A8JHA9_9BACT</name>
<dbReference type="EMBL" id="RAVZ01000041">
    <property type="protein sequence ID" value="RKG91694.1"/>
    <property type="molecule type" value="Genomic_DNA"/>
</dbReference>
<sequence length="465" mass="51467">MTTPPPDAVAPHINTVLFQMKWKAELRASGAMTPRVPVQFVAEQGRALRVIDIREREELTGLMGHIPGSLWVPLERIAEVYQQLGPDVPVVLVSHSGRRAGLATQFLQALGMRYVAALSGGMLAWRNAGYSATRHSHIFERGLTTATFVEEGPLDGPLTKAHIEQHVGDPSQVRWARLSALLMNGRRSCVDGRDEQGVIGTPGGDAGEFLLALASVERITGKTLDFRTVEELLLQELEVFGRFYMHTDTQAWEKLVTAISSDPRLSNRALPPLKDEAGWHALLGHPAPESRSALMEHLLEPAHLGCGHLKLMLTKPGDYGVRPELVRSFLRAYHDLRWQGMPDLEFVTLAGAHDEAAVLSVYVEQELWDMSSIPLVSPSVGPKQVFVAHPQVAAKHRDHYVEFFRRLPQLVALEPHHVEPLRTEMNAIANIQLGHTLQHLAKGLPVFEVHFEGGDKVRVVEAGKV</sequence>
<evidence type="ECO:0000313" key="3">
    <source>
        <dbReference type="Proteomes" id="UP000268094"/>
    </source>
</evidence>
<dbReference type="Proteomes" id="UP000268094">
    <property type="component" value="Unassembled WGS sequence"/>
</dbReference>
<dbReference type="SMART" id="SM00450">
    <property type="entry name" value="RHOD"/>
    <property type="match status" value="1"/>
</dbReference>
<organism evidence="2 3">
    <name type="scientific">Corallococcus terminator</name>
    <dbReference type="NCBI Taxonomy" id="2316733"/>
    <lineage>
        <taxon>Bacteria</taxon>
        <taxon>Pseudomonadati</taxon>
        <taxon>Myxococcota</taxon>
        <taxon>Myxococcia</taxon>
        <taxon>Myxococcales</taxon>
        <taxon>Cystobacterineae</taxon>
        <taxon>Myxococcaceae</taxon>
        <taxon>Corallococcus</taxon>
    </lineage>
</organism>
<dbReference type="PANTHER" id="PTHR43031:SF1">
    <property type="entry name" value="PYRIDINE NUCLEOTIDE-DISULPHIDE OXIDOREDUCTASE"/>
    <property type="match status" value="1"/>
</dbReference>
<evidence type="ECO:0000259" key="1">
    <source>
        <dbReference type="PROSITE" id="PS50206"/>
    </source>
</evidence>
<feature type="domain" description="Rhodanese" evidence="1">
    <location>
        <begin position="44"/>
        <end position="134"/>
    </location>
</feature>
<dbReference type="Gene3D" id="3.40.250.10">
    <property type="entry name" value="Rhodanese-like domain"/>
    <property type="match status" value="1"/>
</dbReference>
<dbReference type="InterPro" id="IPR050229">
    <property type="entry name" value="GlpE_sulfurtransferase"/>
</dbReference>
<protein>
    <submittedName>
        <fullName evidence="2">Rhodanese-like domain-containing protein</fullName>
    </submittedName>
</protein>
<keyword evidence="3" id="KW-1185">Reference proteome</keyword>
<dbReference type="InterPro" id="IPR001763">
    <property type="entry name" value="Rhodanese-like_dom"/>
</dbReference>
<dbReference type="PANTHER" id="PTHR43031">
    <property type="entry name" value="FAD-DEPENDENT OXIDOREDUCTASE"/>
    <property type="match status" value="1"/>
</dbReference>
<dbReference type="AlphaFoldDB" id="A0A3A8JHA9"/>
<gene>
    <name evidence="2" type="ORF">D7V88_08930</name>
</gene>
<dbReference type="OrthoDB" id="598065at2"/>
<dbReference type="RefSeq" id="WP_120540185.1">
    <property type="nucleotide sequence ID" value="NZ_RAVZ01000041.1"/>
</dbReference>
<comment type="caution">
    <text evidence="2">The sequence shown here is derived from an EMBL/GenBank/DDBJ whole genome shotgun (WGS) entry which is preliminary data.</text>
</comment>
<evidence type="ECO:0000313" key="2">
    <source>
        <dbReference type="EMBL" id="RKG91694.1"/>
    </source>
</evidence>
<accession>A0A3A8JHA9</accession>
<dbReference type="SUPFAM" id="SSF52821">
    <property type="entry name" value="Rhodanese/Cell cycle control phosphatase"/>
    <property type="match status" value="1"/>
</dbReference>
<proteinExistence type="predicted"/>
<dbReference type="InterPro" id="IPR036873">
    <property type="entry name" value="Rhodanese-like_dom_sf"/>
</dbReference>
<reference evidence="3" key="1">
    <citation type="submission" date="2018-09" db="EMBL/GenBank/DDBJ databases">
        <authorList>
            <person name="Livingstone P.G."/>
            <person name="Whitworth D.E."/>
        </authorList>
    </citation>
    <scope>NUCLEOTIDE SEQUENCE [LARGE SCALE GENOMIC DNA]</scope>
    <source>
        <strain evidence="3">CA054A</strain>
    </source>
</reference>
<dbReference type="PROSITE" id="PS50206">
    <property type="entry name" value="RHODANESE_3"/>
    <property type="match status" value="1"/>
</dbReference>
<dbReference type="Pfam" id="PF00581">
    <property type="entry name" value="Rhodanese"/>
    <property type="match status" value="1"/>
</dbReference>
<dbReference type="CDD" id="cd00158">
    <property type="entry name" value="RHOD"/>
    <property type="match status" value="1"/>
</dbReference>